<accession>A0AAN7GU84</accession>
<dbReference type="EMBL" id="MU865434">
    <property type="protein sequence ID" value="KAK4223220.1"/>
    <property type="molecule type" value="Genomic_DNA"/>
</dbReference>
<reference evidence="1" key="1">
    <citation type="journal article" date="2023" name="Mol. Phylogenet. Evol.">
        <title>Genome-scale phylogeny and comparative genomics of the fungal order Sordariales.</title>
        <authorList>
            <person name="Hensen N."/>
            <person name="Bonometti L."/>
            <person name="Westerberg I."/>
            <person name="Brannstrom I.O."/>
            <person name="Guillou S."/>
            <person name="Cros-Aarteil S."/>
            <person name="Calhoun S."/>
            <person name="Haridas S."/>
            <person name="Kuo A."/>
            <person name="Mondo S."/>
            <person name="Pangilinan J."/>
            <person name="Riley R."/>
            <person name="LaButti K."/>
            <person name="Andreopoulos B."/>
            <person name="Lipzen A."/>
            <person name="Chen C."/>
            <person name="Yan M."/>
            <person name="Daum C."/>
            <person name="Ng V."/>
            <person name="Clum A."/>
            <person name="Steindorff A."/>
            <person name="Ohm R.A."/>
            <person name="Martin F."/>
            <person name="Silar P."/>
            <person name="Natvig D.O."/>
            <person name="Lalanne C."/>
            <person name="Gautier V."/>
            <person name="Ament-Velasquez S.L."/>
            <person name="Kruys A."/>
            <person name="Hutchinson M.I."/>
            <person name="Powell A.J."/>
            <person name="Barry K."/>
            <person name="Miller A.N."/>
            <person name="Grigoriev I.V."/>
            <person name="Debuchy R."/>
            <person name="Gladieux P."/>
            <person name="Hiltunen Thoren M."/>
            <person name="Johannesson H."/>
        </authorList>
    </citation>
    <scope>NUCLEOTIDE SEQUENCE</scope>
    <source>
        <strain evidence="1">CBS 990.96</strain>
    </source>
</reference>
<dbReference type="Proteomes" id="UP001301958">
    <property type="component" value="Unassembled WGS sequence"/>
</dbReference>
<evidence type="ECO:0000313" key="2">
    <source>
        <dbReference type="Proteomes" id="UP001301958"/>
    </source>
</evidence>
<protein>
    <submittedName>
        <fullName evidence="1">Uncharacterized protein</fullName>
    </submittedName>
</protein>
<reference evidence="1" key="2">
    <citation type="submission" date="2023-05" db="EMBL/GenBank/DDBJ databases">
        <authorList>
            <consortium name="Lawrence Berkeley National Laboratory"/>
            <person name="Steindorff A."/>
            <person name="Hensen N."/>
            <person name="Bonometti L."/>
            <person name="Westerberg I."/>
            <person name="Brannstrom I.O."/>
            <person name="Guillou S."/>
            <person name="Cros-Aarteil S."/>
            <person name="Calhoun S."/>
            <person name="Haridas S."/>
            <person name="Kuo A."/>
            <person name="Mondo S."/>
            <person name="Pangilinan J."/>
            <person name="Riley R."/>
            <person name="Labutti K."/>
            <person name="Andreopoulos B."/>
            <person name="Lipzen A."/>
            <person name="Chen C."/>
            <person name="Yanf M."/>
            <person name="Daum C."/>
            <person name="Ng V."/>
            <person name="Clum A."/>
            <person name="Ohm R."/>
            <person name="Martin F."/>
            <person name="Silar P."/>
            <person name="Natvig D."/>
            <person name="Lalanne C."/>
            <person name="Gautier V."/>
            <person name="Ament-Velasquez S.L."/>
            <person name="Kruys A."/>
            <person name="Hutchinson M.I."/>
            <person name="Powell A.J."/>
            <person name="Barry K."/>
            <person name="Miller A.N."/>
            <person name="Grigoriev I.V."/>
            <person name="Debuchy R."/>
            <person name="Gladieux P."/>
            <person name="Thoren M.H."/>
            <person name="Johannesson H."/>
        </authorList>
    </citation>
    <scope>NUCLEOTIDE SEQUENCE</scope>
    <source>
        <strain evidence="1">CBS 990.96</strain>
    </source>
</reference>
<dbReference type="AlphaFoldDB" id="A0AAN7GU84"/>
<organism evidence="1 2">
    <name type="scientific">Podospora fimiseda</name>
    <dbReference type="NCBI Taxonomy" id="252190"/>
    <lineage>
        <taxon>Eukaryota</taxon>
        <taxon>Fungi</taxon>
        <taxon>Dikarya</taxon>
        <taxon>Ascomycota</taxon>
        <taxon>Pezizomycotina</taxon>
        <taxon>Sordariomycetes</taxon>
        <taxon>Sordariomycetidae</taxon>
        <taxon>Sordariales</taxon>
        <taxon>Podosporaceae</taxon>
        <taxon>Podospora</taxon>
    </lineage>
</organism>
<gene>
    <name evidence="1" type="ORF">QBC38DRAFT_54387</name>
</gene>
<comment type="caution">
    <text evidence="1">The sequence shown here is derived from an EMBL/GenBank/DDBJ whole genome shotgun (WGS) entry which is preliminary data.</text>
</comment>
<evidence type="ECO:0000313" key="1">
    <source>
        <dbReference type="EMBL" id="KAK4223220.1"/>
    </source>
</evidence>
<sequence length="137" mass="14937">MSGGYNKFRCKYWLSHDCPNWVYMNGHACGACLAEGREAGEGLPAETEVQIPQGINGTLEYMTMGLVPNERSGPDPGAYYTYLQKVTAPGVPANNIVTSDTPRPIMTTTGIHAQVTSDTVWPVVAPTGIPFKMQTRW</sequence>
<keyword evidence="2" id="KW-1185">Reference proteome</keyword>
<name>A0AAN7GU84_9PEZI</name>
<proteinExistence type="predicted"/>